<dbReference type="Pfam" id="PF04229">
    <property type="entry name" value="GrpB"/>
    <property type="match status" value="1"/>
</dbReference>
<dbReference type="OrthoDB" id="9799092at2"/>
<dbReference type="InterPro" id="IPR043519">
    <property type="entry name" value="NT_sf"/>
</dbReference>
<evidence type="ECO:0008006" key="3">
    <source>
        <dbReference type="Google" id="ProtNLM"/>
    </source>
</evidence>
<sequence length="199" mass="22714">MVQKRKVENGTDEEYLRTVTIGELRPHEIKVVLEDYDPRWPERFEENRALIVGALGDRALAVDHAGSTSVPGLPAKPVIDIVLQVADSADESSYVPDLEAVGYVLRIREADWLEHRVLYRRVEHGAPHNVNVHVFSPSRAAEEIARMLGFRDWLRTHDEDRDRYAATKRELAARDWKYVQGYADAKSEIVEEILARAMG</sequence>
<dbReference type="Proteomes" id="UP000185696">
    <property type="component" value="Unassembled WGS sequence"/>
</dbReference>
<gene>
    <name evidence="1" type="ORF">BLA60_00445</name>
</gene>
<dbReference type="RefSeq" id="WP_075130662.1">
    <property type="nucleotide sequence ID" value="NZ_MSIF01000001.1"/>
</dbReference>
<dbReference type="AlphaFoldDB" id="A0A7Z0WQX0"/>
<dbReference type="Gene3D" id="3.30.460.10">
    <property type="entry name" value="Beta Polymerase, domain 2"/>
    <property type="match status" value="1"/>
</dbReference>
<dbReference type="EMBL" id="MSIF01000001">
    <property type="protein sequence ID" value="OLF13711.1"/>
    <property type="molecule type" value="Genomic_DNA"/>
</dbReference>
<dbReference type="InterPro" id="IPR007344">
    <property type="entry name" value="GrpB/CoaE"/>
</dbReference>
<comment type="caution">
    <text evidence="1">The sequence shown here is derived from an EMBL/GenBank/DDBJ whole genome shotgun (WGS) entry which is preliminary data.</text>
</comment>
<reference evidence="1 2" key="1">
    <citation type="submission" date="2016-12" db="EMBL/GenBank/DDBJ databases">
        <title>The draft genome sequence of Actinophytocola xinjiangensis.</title>
        <authorList>
            <person name="Wang W."/>
            <person name="Yuan L."/>
        </authorList>
    </citation>
    <scope>NUCLEOTIDE SEQUENCE [LARGE SCALE GENOMIC DNA]</scope>
    <source>
        <strain evidence="1 2">CGMCC 4.4663</strain>
    </source>
</reference>
<keyword evidence="2" id="KW-1185">Reference proteome</keyword>
<protein>
    <recommendedName>
        <fullName evidence="3">GrpB family protein</fullName>
    </recommendedName>
</protein>
<proteinExistence type="predicted"/>
<accession>A0A7Z0WQX0</accession>
<dbReference type="PANTHER" id="PTHR34822:SF1">
    <property type="entry name" value="GRPB FAMILY PROTEIN"/>
    <property type="match status" value="1"/>
</dbReference>
<evidence type="ECO:0000313" key="2">
    <source>
        <dbReference type="Proteomes" id="UP000185696"/>
    </source>
</evidence>
<organism evidence="1 2">
    <name type="scientific">Actinophytocola xinjiangensis</name>
    <dbReference type="NCBI Taxonomy" id="485602"/>
    <lineage>
        <taxon>Bacteria</taxon>
        <taxon>Bacillati</taxon>
        <taxon>Actinomycetota</taxon>
        <taxon>Actinomycetes</taxon>
        <taxon>Pseudonocardiales</taxon>
        <taxon>Pseudonocardiaceae</taxon>
    </lineage>
</organism>
<name>A0A7Z0WQX0_9PSEU</name>
<dbReference type="SUPFAM" id="SSF81301">
    <property type="entry name" value="Nucleotidyltransferase"/>
    <property type="match status" value="1"/>
</dbReference>
<dbReference type="PANTHER" id="PTHR34822">
    <property type="entry name" value="GRPB DOMAIN PROTEIN (AFU_ORTHOLOGUE AFUA_1G01530)"/>
    <property type="match status" value="1"/>
</dbReference>
<evidence type="ECO:0000313" key="1">
    <source>
        <dbReference type="EMBL" id="OLF13711.1"/>
    </source>
</evidence>